<dbReference type="eggNOG" id="COG4126">
    <property type="taxonomic scope" value="Bacteria"/>
</dbReference>
<protein>
    <recommendedName>
        <fullName evidence="3">Arylsulfatase</fullName>
    </recommendedName>
</protein>
<sequence>MGTIGYLHTSPVHVPTFDRLTRGADAAVKALHLVDEGALATARAGDPQDVAELVARQVKNLADGGAEVIVCTCSTIGGVAESVGPQVFSGSVLRVDRPMARRAVAQGSRVGVVAALESTVQPTVELLREEAAAADREIDVVVEVAEGAWAHFEAGDHAAYLAVVAASARSMAMRADVVVLAQASMMGALDLLAEVVTPVLASPPAAVAHALDLL</sequence>
<proteinExistence type="predicted"/>
<keyword evidence="2" id="KW-1185">Reference proteome</keyword>
<name>A0A0A0J8U9_9MICO</name>
<dbReference type="RefSeq" id="WP_035913594.1">
    <property type="nucleotide sequence ID" value="NZ_AVPJ01000003.1"/>
</dbReference>
<dbReference type="STRING" id="1385520.N802_08720"/>
<dbReference type="AlphaFoldDB" id="A0A0A0J8U9"/>
<dbReference type="EMBL" id="AVPJ01000003">
    <property type="protein sequence ID" value="KGN33865.1"/>
    <property type="molecule type" value="Genomic_DNA"/>
</dbReference>
<comment type="caution">
    <text evidence="1">The sequence shown here is derived from an EMBL/GenBank/DDBJ whole genome shotgun (WGS) entry which is preliminary data.</text>
</comment>
<gene>
    <name evidence="1" type="ORF">N802_08720</name>
</gene>
<evidence type="ECO:0000313" key="1">
    <source>
        <dbReference type="EMBL" id="KGN33865.1"/>
    </source>
</evidence>
<dbReference type="OrthoDB" id="978447at2"/>
<reference evidence="1 2" key="1">
    <citation type="submission" date="2013-08" db="EMBL/GenBank/DDBJ databases">
        <title>The genome sequence of Knoellia sinensis.</title>
        <authorList>
            <person name="Zhu W."/>
            <person name="Wang G."/>
        </authorList>
    </citation>
    <scope>NUCLEOTIDE SEQUENCE [LARGE SCALE GENOMIC DNA]</scope>
    <source>
        <strain evidence="1 2">KCTC 19936</strain>
    </source>
</reference>
<dbReference type="Proteomes" id="UP000030002">
    <property type="component" value="Unassembled WGS sequence"/>
</dbReference>
<evidence type="ECO:0008006" key="3">
    <source>
        <dbReference type="Google" id="ProtNLM"/>
    </source>
</evidence>
<accession>A0A0A0J8U9</accession>
<organism evidence="1 2">
    <name type="scientific">Knoellia sinensis KCTC 19936</name>
    <dbReference type="NCBI Taxonomy" id="1385520"/>
    <lineage>
        <taxon>Bacteria</taxon>
        <taxon>Bacillati</taxon>
        <taxon>Actinomycetota</taxon>
        <taxon>Actinomycetes</taxon>
        <taxon>Micrococcales</taxon>
        <taxon>Intrasporangiaceae</taxon>
        <taxon>Knoellia</taxon>
    </lineage>
</organism>
<evidence type="ECO:0000313" key="2">
    <source>
        <dbReference type="Proteomes" id="UP000030002"/>
    </source>
</evidence>